<proteinExistence type="predicted"/>
<evidence type="ECO:0008006" key="4">
    <source>
        <dbReference type="Google" id="ProtNLM"/>
    </source>
</evidence>
<evidence type="ECO:0000256" key="1">
    <source>
        <dbReference type="SAM" id="SignalP"/>
    </source>
</evidence>
<protein>
    <recommendedName>
        <fullName evidence="4">Argininosuccinate lyase</fullName>
    </recommendedName>
</protein>
<dbReference type="Proteomes" id="UP000287168">
    <property type="component" value="Unassembled WGS sequence"/>
</dbReference>
<accession>A0A3S4XUB1</accession>
<dbReference type="EMBL" id="SBLC01000008">
    <property type="protein sequence ID" value="RWY42250.1"/>
    <property type="molecule type" value="Genomic_DNA"/>
</dbReference>
<comment type="caution">
    <text evidence="2">The sequence shown here is derived from an EMBL/GenBank/DDBJ whole genome shotgun (WGS) entry which is preliminary data.</text>
</comment>
<feature type="signal peptide" evidence="1">
    <location>
        <begin position="1"/>
        <end position="22"/>
    </location>
</feature>
<keyword evidence="3" id="KW-1185">Reference proteome</keyword>
<dbReference type="AlphaFoldDB" id="A0A3S4XUB1"/>
<gene>
    <name evidence="2" type="ORF">EP867_07675</name>
</gene>
<dbReference type="RefSeq" id="WP_128487829.1">
    <property type="nucleotide sequence ID" value="NZ_JBHLXB010000056.1"/>
</dbReference>
<sequence length="111" mass="12178">MSIKLRIAAALLAASVAAPAMAADELTFTIVNKTSEVITHFYTSPTNVDDWEEDVLGDDVIGPGESMQITIADGRRTCKYDLKFDFEGSDKLETTTDTQDLCEMSTYTLTE</sequence>
<organism evidence="2 3">
    <name type="scientific">Falsigemmobacter intermedius</name>
    <dbReference type="NCBI Taxonomy" id="1553448"/>
    <lineage>
        <taxon>Bacteria</taxon>
        <taxon>Pseudomonadati</taxon>
        <taxon>Pseudomonadota</taxon>
        <taxon>Alphaproteobacteria</taxon>
        <taxon>Rhodobacterales</taxon>
        <taxon>Paracoccaceae</taxon>
        <taxon>Falsigemmobacter</taxon>
    </lineage>
</organism>
<dbReference type="OrthoDB" id="4736977at2"/>
<keyword evidence="1" id="KW-0732">Signal</keyword>
<reference evidence="2 3" key="1">
    <citation type="journal article" date="2015" name="Int. J. Syst. Evol. Microbiol.">
        <title>Gemmobacter intermedius sp. nov., isolated from a white stork (Ciconia ciconia).</title>
        <authorList>
            <person name="Kampfer P."/>
            <person name="Jerzak L."/>
            <person name="Wilharm G."/>
            <person name="Golke J."/>
            <person name="Busse H.J."/>
            <person name="Glaeser S.P."/>
        </authorList>
    </citation>
    <scope>NUCLEOTIDE SEQUENCE [LARGE SCALE GENOMIC DNA]</scope>
    <source>
        <strain evidence="2 3">119/4</strain>
    </source>
</reference>
<evidence type="ECO:0000313" key="2">
    <source>
        <dbReference type="EMBL" id="RWY42250.1"/>
    </source>
</evidence>
<name>A0A3S4XUB1_9RHOB</name>
<feature type="chain" id="PRO_5018551849" description="Argininosuccinate lyase" evidence="1">
    <location>
        <begin position="23"/>
        <end position="111"/>
    </location>
</feature>
<evidence type="ECO:0000313" key="3">
    <source>
        <dbReference type="Proteomes" id="UP000287168"/>
    </source>
</evidence>